<accession>A0A9D9E3S0</accession>
<evidence type="ECO:0000256" key="2">
    <source>
        <dbReference type="ARBA" id="ARBA00022448"/>
    </source>
</evidence>
<dbReference type="PRINTS" id="PR00173">
    <property type="entry name" value="EDTRNSPORT"/>
</dbReference>
<sequence length="415" mass="43284">MKTWITYIAALLMGLATAMLFGTFSQTAEILSSVSTYLINLGVFIAIPILFVTFASGTASLMKDKRGRKVALSSVLWAVVTTALLSGLAVLMFMIKPVSFPVTSSAGSAPGTLISHSSYMLGSAANALYPVNAFWSVVSATRFIVPAVIIAWILGIAMKPSADIIRPAYTVMNSFSEVMYRISRTYAVFGFVIVYISSAAFFATLYEEKTVIAAPGYAILTALAVLAAVLLLIPFLYAIFTGFKKNPYKMIYRSLAPALLSFMSSNTIASMPVAEGVARQNLGVQKRIASTSVPLLTIIGKGGSAMVSAIALLSLFQATTGELPSATVSAAAAAVAALISFISSSSAGTEALVITAVTLQVLGINLYGAENALIAFSPLICGAGAAVDTIITSLGSSIAACAIETDIEVPYKDTV</sequence>
<comment type="subcellular location">
    <subcellularLocation>
        <location evidence="1">Cell membrane</location>
        <topology evidence="1">Multi-pass membrane protein</topology>
    </subcellularLocation>
</comment>
<dbReference type="PANTHER" id="PTHR42865">
    <property type="entry name" value="PROTON/GLUTAMATE-ASPARTATE SYMPORTER"/>
    <property type="match status" value="1"/>
</dbReference>
<keyword evidence="3" id="KW-1003">Cell membrane</keyword>
<feature type="transmembrane region" description="Helical" evidence="7">
    <location>
        <begin position="186"/>
        <end position="206"/>
    </location>
</feature>
<keyword evidence="5 7" id="KW-1133">Transmembrane helix</keyword>
<dbReference type="Gene3D" id="1.10.3860.10">
    <property type="entry name" value="Sodium:dicarboxylate symporter"/>
    <property type="match status" value="1"/>
</dbReference>
<feature type="transmembrane region" description="Helical" evidence="7">
    <location>
        <begin position="255"/>
        <end position="274"/>
    </location>
</feature>
<evidence type="ECO:0000313" key="8">
    <source>
        <dbReference type="EMBL" id="MBO8436559.1"/>
    </source>
</evidence>
<keyword evidence="4 7" id="KW-0812">Transmembrane</keyword>
<dbReference type="SUPFAM" id="SSF118215">
    <property type="entry name" value="Proton glutamate symport protein"/>
    <property type="match status" value="1"/>
</dbReference>
<proteinExistence type="predicted"/>
<feature type="transmembrane region" description="Helical" evidence="7">
    <location>
        <begin position="351"/>
        <end position="369"/>
    </location>
</feature>
<feature type="transmembrane region" description="Helical" evidence="7">
    <location>
        <begin position="323"/>
        <end position="345"/>
    </location>
</feature>
<dbReference type="GO" id="GO:0015293">
    <property type="term" value="F:symporter activity"/>
    <property type="evidence" value="ECO:0007669"/>
    <property type="project" value="UniProtKB-KW"/>
</dbReference>
<dbReference type="GO" id="GO:0005886">
    <property type="term" value="C:plasma membrane"/>
    <property type="evidence" value="ECO:0007669"/>
    <property type="project" value="UniProtKB-SubCell"/>
</dbReference>
<evidence type="ECO:0000256" key="1">
    <source>
        <dbReference type="ARBA" id="ARBA00004651"/>
    </source>
</evidence>
<evidence type="ECO:0000256" key="3">
    <source>
        <dbReference type="ARBA" id="ARBA00022475"/>
    </source>
</evidence>
<protein>
    <submittedName>
        <fullName evidence="8">Cation:dicarboxylase symporter family transporter</fullName>
    </submittedName>
</protein>
<reference evidence="8" key="1">
    <citation type="submission" date="2020-10" db="EMBL/GenBank/DDBJ databases">
        <authorList>
            <person name="Gilroy R."/>
        </authorList>
    </citation>
    <scope>NUCLEOTIDE SEQUENCE</scope>
    <source>
        <strain evidence="8">7293</strain>
    </source>
</reference>
<name>A0A9D9E3S0_9SPIO</name>
<dbReference type="EMBL" id="JADIMT010000070">
    <property type="protein sequence ID" value="MBO8436559.1"/>
    <property type="molecule type" value="Genomic_DNA"/>
</dbReference>
<dbReference type="InterPro" id="IPR036458">
    <property type="entry name" value="Na:dicarbo_symporter_sf"/>
</dbReference>
<gene>
    <name evidence="8" type="ORF">IAA97_06230</name>
</gene>
<feature type="transmembrane region" description="Helical" evidence="7">
    <location>
        <begin position="133"/>
        <end position="157"/>
    </location>
</feature>
<feature type="transmembrane region" description="Helical" evidence="7">
    <location>
        <begin position="37"/>
        <end position="62"/>
    </location>
</feature>
<comment type="caution">
    <text evidence="8">The sequence shown here is derived from an EMBL/GenBank/DDBJ whole genome shotgun (WGS) entry which is preliminary data.</text>
</comment>
<dbReference type="AlphaFoldDB" id="A0A9D9E3S0"/>
<evidence type="ECO:0000256" key="7">
    <source>
        <dbReference type="SAM" id="Phobius"/>
    </source>
</evidence>
<keyword evidence="6 7" id="KW-0472">Membrane</keyword>
<evidence type="ECO:0000256" key="4">
    <source>
        <dbReference type="ARBA" id="ARBA00022692"/>
    </source>
</evidence>
<evidence type="ECO:0000256" key="6">
    <source>
        <dbReference type="ARBA" id="ARBA00023136"/>
    </source>
</evidence>
<dbReference type="Pfam" id="PF00375">
    <property type="entry name" value="SDF"/>
    <property type="match status" value="1"/>
</dbReference>
<reference evidence="8" key="2">
    <citation type="journal article" date="2021" name="PeerJ">
        <title>Extensive microbial diversity within the chicken gut microbiome revealed by metagenomics and culture.</title>
        <authorList>
            <person name="Gilroy R."/>
            <person name="Ravi A."/>
            <person name="Getino M."/>
            <person name="Pursley I."/>
            <person name="Horton D.L."/>
            <person name="Alikhan N.F."/>
            <person name="Baker D."/>
            <person name="Gharbi K."/>
            <person name="Hall N."/>
            <person name="Watson M."/>
            <person name="Adriaenssens E.M."/>
            <person name="Foster-Nyarko E."/>
            <person name="Jarju S."/>
            <person name="Secka A."/>
            <person name="Antonio M."/>
            <person name="Oren A."/>
            <person name="Chaudhuri R.R."/>
            <person name="La Ragione R."/>
            <person name="Hildebrand F."/>
            <person name="Pallen M.J."/>
        </authorList>
    </citation>
    <scope>NUCLEOTIDE SEQUENCE</scope>
    <source>
        <strain evidence="8">7293</strain>
    </source>
</reference>
<dbReference type="PANTHER" id="PTHR42865:SF7">
    <property type="entry name" value="PROTON_GLUTAMATE-ASPARTATE SYMPORTER"/>
    <property type="match status" value="1"/>
</dbReference>
<organism evidence="8 9">
    <name type="scientific">Candidatus Ornithospirochaeta stercoripullorum</name>
    <dbReference type="NCBI Taxonomy" id="2840899"/>
    <lineage>
        <taxon>Bacteria</taxon>
        <taxon>Pseudomonadati</taxon>
        <taxon>Spirochaetota</taxon>
        <taxon>Spirochaetia</taxon>
        <taxon>Spirochaetales</taxon>
        <taxon>Spirochaetaceae</taxon>
        <taxon>Spirochaetaceae incertae sedis</taxon>
        <taxon>Candidatus Ornithospirochaeta</taxon>
    </lineage>
</organism>
<keyword evidence="2" id="KW-0813">Transport</keyword>
<feature type="transmembrane region" description="Helical" evidence="7">
    <location>
        <begin position="294"/>
        <end position="316"/>
    </location>
</feature>
<dbReference type="Proteomes" id="UP000823615">
    <property type="component" value="Unassembled WGS sequence"/>
</dbReference>
<evidence type="ECO:0000313" key="9">
    <source>
        <dbReference type="Proteomes" id="UP000823615"/>
    </source>
</evidence>
<dbReference type="InterPro" id="IPR001991">
    <property type="entry name" value="Na-dicarboxylate_symporter"/>
</dbReference>
<evidence type="ECO:0000256" key="5">
    <source>
        <dbReference type="ARBA" id="ARBA00022989"/>
    </source>
</evidence>
<feature type="transmembrane region" description="Helical" evidence="7">
    <location>
        <begin position="218"/>
        <end position="243"/>
    </location>
</feature>
<feature type="transmembrane region" description="Helical" evidence="7">
    <location>
        <begin position="74"/>
        <end position="95"/>
    </location>
</feature>